<feature type="domain" description="HTH araC/xylS-type" evidence="6">
    <location>
        <begin position="169"/>
        <end position="267"/>
    </location>
</feature>
<accession>A0ABY5SHW2</accession>
<evidence type="ECO:0000313" key="7">
    <source>
        <dbReference type="EMBL" id="UVI33334.1"/>
    </source>
</evidence>
<dbReference type="InterPro" id="IPR009057">
    <property type="entry name" value="Homeodomain-like_sf"/>
</dbReference>
<dbReference type="Pfam" id="PF12833">
    <property type="entry name" value="HTH_18"/>
    <property type="match status" value="1"/>
</dbReference>
<proteinExistence type="predicted"/>
<evidence type="ECO:0000256" key="3">
    <source>
        <dbReference type="ARBA" id="ARBA00023125"/>
    </source>
</evidence>
<dbReference type="Gene3D" id="1.10.10.60">
    <property type="entry name" value="Homeodomain-like"/>
    <property type="match status" value="1"/>
</dbReference>
<dbReference type="EMBL" id="CP091430">
    <property type="protein sequence ID" value="UVI33334.1"/>
    <property type="molecule type" value="Genomic_DNA"/>
</dbReference>
<keyword evidence="8" id="KW-1185">Reference proteome</keyword>
<keyword evidence="1" id="KW-0963">Cytoplasm</keyword>
<dbReference type="PRINTS" id="PR00032">
    <property type="entry name" value="HTHARAC"/>
</dbReference>
<dbReference type="RefSeq" id="WP_258389387.1">
    <property type="nucleotide sequence ID" value="NZ_CP091430.1"/>
</dbReference>
<sequence>MAYMNIPYKLEERQTQPVCHFVSIWKVHSDDSYSAIQKSGFSTPGMFITFEGKGEIAWTGEPFELNPSTYYIIPANTPCTYRCVGGNWKFYFIEFDNLDMVHQLDLTVSEPLFFSRKSEAVRVCEQLIDHLIIQNKGYAYSAHLHVQELLLLLARDHCSNETSRYAELDEILFQMHKNIGEPVPIDDFVRTIGLSRTAFYARFRSMTGMSPNRYMQELKLASAKVSLETTNASVKEIAAALRFYDEFHFSKLFKQRYGVSPREYRRSINR</sequence>
<organism evidence="7 8">
    <name type="scientific">Paenibacillus spongiae</name>
    <dbReference type="NCBI Taxonomy" id="2909671"/>
    <lineage>
        <taxon>Bacteria</taxon>
        <taxon>Bacillati</taxon>
        <taxon>Bacillota</taxon>
        <taxon>Bacilli</taxon>
        <taxon>Bacillales</taxon>
        <taxon>Paenibacillaceae</taxon>
        <taxon>Paenibacillus</taxon>
    </lineage>
</organism>
<evidence type="ECO:0000256" key="2">
    <source>
        <dbReference type="ARBA" id="ARBA00023015"/>
    </source>
</evidence>
<keyword evidence="4" id="KW-0010">Activator</keyword>
<dbReference type="InterPro" id="IPR018060">
    <property type="entry name" value="HTH_AraC"/>
</dbReference>
<dbReference type="SUPFAM" id="SSF51215">
    <property type="entry name" value="Regulatory protein AraC"/>
    <property type="match status" value="1"/>
</dbReference>
<dbReference type="PANTHER" id="PTHR46796">
    <property type="entry name" value="HTH-TYPE TRANSCRIPTIONAL ACTIVATOR RHAS-RELATED"/>
    <property type="match status" value="1"/>
</dbReference>
<evidence type="ECO:0000256" key="4">
    <source>
        <dbReference type="ARBA" id="ARBA00023159"/>
    </source>
</evidence>
<dbReference type="InterPro" id="IPR020449">
    <property type="entry name" value="Tscrpt_reg_AraC-type_HTH"/>
</dbReference>
<dbReference type="PANTHER" id="PTHR46796:SF13">
    <property type="entry name" value="HTH-TYPE TRANSCRIPTIONAL ACTIVATOR RHAS"/>
    <property type="match status" value="1"/>
</dbReference>
<name>A0ABY5SHW2_9BACL</name>
<gene>
    <name evidence="7" type="ORF">L1F29_16470</name>
</gene>
<dbReference type="InterPro" id="IPR037923">
    <property type="entry name" value="HTH-like"/>
</dbReference>
<evidence type="ECO:0000313" key="8">
    <source>
        <dbReference type="Proteomes" id="UP001057877"/>
    </source>
</evidence>
<reference evidence="7" key="1">
    <citation type="submission" date="2022-01" db="EMBL/GenBank/DDBJ databases">
        <title>Paenibacillus spongiae sp. nov., isolated from marine sponge.</title>
        <authorList>
            <person name="Li Z."/>
            <person name="Zhang M."/>
        </authorList>
    </citation>
    <scope>NUCLEOTIDE SEQUENCE</scope>
    <source>
        <strain evidence="7">PHS-Z3</strain>
    </source>
</reference>
<dbReference type="Proteomes" id="UP001057877">
    <property type="component" value="Chromosome"/>
</dbReference>
<dbReference type="SUPFAM" id="SSF46689">
    <property type="entry name" value="Homeodomain-like"/>
    <property type="match status" value="2"/>
</dbReference>
<dbReference type="InterPro" id="IPR018062">
    <property type="entry name" value="HTH_AraC-typ_CS"/>
</dbReference>
<protein>
    <submittedName>
        <fullName evidence="7">AraC family transcriptional regulator</fullName>
    </submittedName>
</protein>
<evidence type="ECO:0000256" key="1">
    <source>
        <dbReference type="ARBA" id="ARBA00022490"/>
    </source>
</evidence>
<dbReference type="InterPro" id="IPR050204">
    <property type="entry name" value="AraC_XylS_family_regulators"/>
</dbReference>
<keyword evidence="2" id="KW-0805">Transcription regulation</keyword>
<dbReference type="PROSITE" id="PS00041">
    <property type="entry name" value="HTH_ARAC_FAMILY_1"/>
    <property type="match status" value="1"/>
</dbReference>
<dbReference type="SMART" id="SM00342">
    <property type="entry name" value="HTH_ARAC"/>
    <property type="match status" value="1"/>
</dbReference>
<keyword evidence="5" id="KW-0804">Transcription</keyword>
<dbReference type="PROSITE" id="PS01124">
    <property type="entry name" value="HTH_ARAC_FAMILY_2"/>
    <property type="match status" value="1"/>
</dbReference>
<keyword evidence="3" id="KW-0238">DNA-binding</keyword>
<evidence type="ECO:0000259" key="6">
    <source>
        <dbReference type="PROSITE" id="PS01124"/>
    </source>
</evidence>
<evidence type="ECO:0000256" key="5">
    <source>
        <dbReference type="ARBA" id="ARBA00023163"/>
    </source>
</evidence>